<organism evidence="2 3">
    <name type="scientific">Periplaneta americana</name>
    <name type="common">American cockroach</name>
    <name type="synonym">Blatta americana</name>
    <dbReference type="NCBI Taxonomy" id="6978"/>
    <lineage>
        <taxon>Eukaryota</taxon>
        <taxon>Metazoa</taxon>
        <taxon>Ecdysozoa</taxon>
        <taxon>Arthropoda</taxon>
        <taxon>Hexapoda</taxon>
        <taxon>Insecta</taxon>
        <taxon>Pterygota</taxon>
        <taxon>Neoptera</taxon>
        <taxon>Polyneoptera</taxon>
        <taxon>Dictyoptera</taxon>
        <taxon>Blattodea</taxon>
        <taxon>Blattoidea</taxon>
        <taxon>Blattidae</taxon>
        <taxon>Blattinae</taxon>
        <taxon>Periplaneta</taxon>
    </lineage>
</organism>
<dbReference type="EMBL" id="JAJSOF020000005">
    <property type="protein sequence ID" value="KAJ4448153.1"/>
    <property type="molecule type" value="Genomic_DNA"/>
</dbReference>
<protein>
    <submittedName>
        <fullName evidence="2">Uncharacterized protein</fullName>
    </submittedName>
</protein>
<feature type="region of interest" description="Disordered" evidence="1">
    <location>
        <begin position="27"/>
        <end position="71"/>
    </location>
</feature>
<keyword evidence="3" id="KW-1185">Reference proteome</keyword>
<comment type="caution">
    <text evidence="2">The sequence shown here is derived from an EMBL/GenBank/DDBJ whole genome shotgun (WGS) entry which is preliminary data.</text>
</comment>
<accession>A0ABQ8TNA4</accession>
<dbReference type="Proteomes" id="UP001148838">
    <property type="component" value="Unassembled WGS sequence"/>
</dbReference>
<feature type="compositionally biased region" description="Basic and acidic residues" evidence="1">
    <location>
        <begin position="50"/>
        <end position="60"/>
    </location>
</feature>
<gene>
    <name evidence="2" type="ORF">ANN_10166</name>
</gene>
<evidence type="ECO:0000256" key="1">
    <source>
        <dbReference type="SAM" id="MobiDB-lite"/>
    </source>
</evidence>
<name>A0ABQ8TNA4_PERAM</name>
<proteinExistence type="predicted"/>
<evidence type="ECO:0000313" key="3">
    <source>
        <dbReference type="Proteomes" id="UP001148838"/>
    </source>
</evidence>
<sequence length="83" mass="8820">MVTQASGLESTRCYEVAGVFLPPDSCTSVDTVPAPSPPPAYESVIASSPQKKEEAPSEKKEDEDDSGLPTYEAALRLEAQGYV</sequence>
<evidence type="ECO:0000313" key="2">
    <source>
        <dbReference type="EMBL" id="KAJ4448153.1"/>
    </source>
</evidence>
<reference evidence="2 3" key="1">
    <citation type="journal article" date="2022" name="Allergy">
        <title>Genome assembly and annotation of Periplaneta americana reveal a comprehensive cockroach allergen profile.</title>
        <authorList>
            <person name="Wang L."/>
            <person name="Xiong Q."/>
            <person name="Saelim N."/>
            <person name="Wang L."/>
            <person name="Nong W."/>
            <person name="Wan A.T."/>
            <person name="Shi M."/>
            <person name="Liu X."/>
            <person name="Cao Q."/>
            <person name="Hui J.H.L."/>
            <person name="Sookrung N."/>
            <person name="Leung T.F."/>
            <person name="Tungtrongchitr A."/>
            <person name="Tsui S.K.W."/>
        </authorList>
    </citation>
    <scope>NUCLEOTIDE SEQUENCE [LARGE SCALE GENOMIC DNA]</scope>
    <source>
        <strain evidence="2">PWHHKU_190912</strain>
    </source>
</reference>